<keyword evidence="2" id="KW-1185">Reference proteome</keyword>
<proteinExistence type="predicted"/>
<reference evidence="2" key="1">
    <citation type="submission" date="2016-01" db="EMBL/GenBank/DDBJ databases">
        <authorList>
            <person name="Mitreva M."/>
            <person name="Pepin K.H."/>
            <person name="Mihindukulasuriya K.A."/>
            <person name="Fulton R."/>
            <person name="Fronick C."/>
            <person name="O'Laughlin M."/>
            <person name="Miner T."/>
            <person name="Herter B."/>
            <person name="Rosa B.A."/>
            <person name="Cordes M."/>
            <person name="Tomlinson C."/>
            <person name="Wollam A."/>
            <person name="Palsikar V.B."/>
            <person name="Mardis E.R."/>
            <person name="Wilson R.K."/>
        </authorList>
    </citation>
    <scope>NUCLEOTIDE SEQUENCE [LARGE SCALE GENOMIC DNA]</scope>
    <source>
        <strain evidence="2">DNF00019</strain>
    </source>
</reference>
<gene>
    <name evidence="1" type="ORF">HMPREF3192_00732</name>
</gene>
<evidence type="ECO:0000313" key="2">
    <source>
        <dbReference type="Proteomes" id="UP000070675"/>
    </source>
</evidence>
<organism evidence="1 2">
    <name type="scientific">Atopobium deltae</name>
    <dbReference type="NCBI Taxonomy" id="1393034"/>
    <lineage>
        <taxon>Bacteria</taxon>
        <taxon>Bacillati</taxon>
        <taxon>Actinomycetota</taxon>
        <taxon>Coriobacteriia</taxon>
        <taxon>Coriobacteriales</taxon>
        <taxon>Atopobiaceae</taxon>
        <taxon>Atopobium</taxon>
    </lineage>
</organism>
<comment type="caution">
    <text evidence="1">The sequence shown here is derived from an EMBL/GenBank/DDBJ whole genome shotgun (WGS) entry which is preliminary data.</text>
</comment>
<sequence length="53" mass="5581">MATDTDASVVNTAHDAANVEVDTIVVKASAEKRSAGCIVLHTPRFLSYSSAFI</sequence>
<dbReference type="PATRIC" id="fig|1393034.3.peg.707"/>
<dbReference type="Proteomes" id="UP000070675">
    <property type="component" value="Unassembled WGS sequence"/>
</dbReference>
<protein>
    <submittedName>
        <fullName evidence="1">Uncharacterized protein</fullName>
    </submittedName>
</protein>
<dbReference type="EMBL" id="LSCR01000011">
    <property type="protein sequence ID" value="KXB34837.1"/>
    <property type="molecule type" value="Genomic_DNA"/>
</dbReference>
<evidence type="ECO:0000313" key="1">
    <source>
        <dbReference type="EMBL" id="KXB34837.1"/>
    </source>
</evidence>
<accession>A0A133XV69</accession>
<name>A0A133XV69_9ACTN</name>
<dbReference type="AlphaFoldDB" id="A0A133XV69"/>